<protein>
    <submittedName>
        <fullName evidence="1">Protein ssh4</fullName>
    </submittedName>
</protein>
<dbReference type="Proteomes" id="UP001165960">
    <property type="component" value="Unassembled WGS sequence"/>
</dbReference>
<proteinExistence type="predicted"/>
<reference evidence="1" key="1">
    <citation type="submission" date="2022-04" db="EMBL/GenBank/DDBJ databases">
        <title>Genome of the entomopathogenic fungus Entomophthora muscae.</title>
        <authorList>
            <person name="Elya C."/>
            <person name="Lovett B.R."/>
            <person name="Lee E."/>
            <person name="Macias A.M."/>
            <person name="Hajek A.E."/>
            <person name="De Bivort B.L."/>
            <person name="Kasson M.T."/>
            <person name="De Fine Licht H.H."/>
            <person name="Stajich J.E."/>
        </authorList>
    </citation>
    <scope>NUCLEOTIDE SEQUENCE</scope>
    <source>
        <strain evidence="1">Berkeley</strain>
    </source>
</reference>
<organism evidence="1 2">
    <name type="scientific">Entomophthora muscae</name>
    <dbReference type="NCBI Taxonomy" id="34485"/>
    <lineage>
        <taxon>Eukaryota</taxon>
        <taxon>Fungi</taxon>
        <taxon>Fungi incertae sedis</taxon>
        <taxon>Zoopagomycota</taxon>
        <taxon>Entomophthoromycotina</taxon>
        <taxon>Entomophthoromycetes</taxon>
        <taxon>Entomophthorales</taxon>
        <taxon>Entomophthoraceae</taxon>
        <taxon>Entomophthora</taxon>
    </lineage>
</organism>
<dbReference type="EMBL" id="QTSX02006452">
    <property type="protein sequence ID" value="KAJ9054347.1"/>
    <property type="molecule type" value="Genomic_DNA"/>
</dbReference>
<keyword evidence="2" id="KW-1185">Reference proteome</keyword>
<accession>A0ACC2RWB3</accession>
<gene>
    <name evidence="1" type="primary">ssh4_5</name>
    <name evidence="1" type="ORF">DSO57_1015731</name>
</gene>
<evidence type="ECO:0000313" key="1">
    <source>
        <dbReference type="EMBL" id="KAJ9054347.1"/>
    </source>
</evidence>
<name>A0ACC2RWB3_9FUNG</name>
<evidence type="ECO:0000313" key="2">
    <source>
        <dbReference type="Proteomes" id="UP001165960"/>
    </source>
</evidence>
<comment type="caution">
    <text evidence="1">The sequence shown here is derived from an EMBL/GenBank/DDBJ whole genome shotgun (WGS) entry which is preliminary data.</text>
</comment>
<sequence>MAPQANEIFKDRVIQTDHEWSRDPILTDHISRTKGKEYKNQKIRPDYRAASNTSPGDSVVIPSIILFSILCIFIGIIIFLKCKRRRSNEDAGSLPSRSAQPAITSDRMDFEVVHLFGRVQKEDGVLKFSLPCTLQSNIPLPSSSSTYYEFQLLCLPIDSTVRVGLSHATTSDPCLKVFNKDSIYLDLKNGQLQLGSDPTVYNAVAPFKAGDVVGCLVDLHPTCSIRFSNNGVWGDIKYFPNPGTNLFPTIYATFNCQVAFNFGSSEFIYGLASTPIPSYYSANPPEIQHIGRLNIVIISL</sequence>